<organism evidence="1 2">
    <name type="scientific">Mucor flavus</name>
    <dbReference type="NCBI Taxonomy" id="439312"/>
    <lineage>
        <taxon>Eukaryota</taxon>
        <taxon>Fungi</taxon>
        <taxon>Fungi incertae sedis</taxon>
        <taxon>Mucoromycota</taxon>
        <taxon>Mucoromycotina</taxon>
        <taxon>Mucoromycetes</taxon>
        <taxon>Mucorales</taxon>
        <taxon>Mucorineae</taxon>
        <taxon>Mucoraceae</taxon>
        <taxon>Mucor</taxon>
    </lineage>
</organism>
<accession>A0ABP9YNL8</accession>
<dbReference type="Proteomes" id="UP001473302">
    <property type="component" value="Unassembled WGS sequence"/>
</dbReference>
<reference evidence="1 2" key="1">
    <citation type="submission" date="2024-04" db="EMBL/GenBank/DDBJ databases">
        <title>genome sequences of Mucor flavus KT1a and Helicostylum pulchrum KT1b strains isolated from the surface of a dry-aged beef.</title>
        <authorList>
            <person name="Toyotome T."/>
            <person name="Hosono M."/>
            <person name="Torimaru M."/>
            <person name="Fukuda K."/>
            <person name="Mikami N."/>
        </authorList>
    </citation>
    <scope>NUCLEOTIDE SEQUENCE [LARGE SCALE GENOMIC DNA]</scope>
    <source>
        <strain evidence="1 2">KT1a</strain>
    </source>
</reference>
<gene>
    <name evidence="1" type="ORF">MFLAVUS_001849</name>
</gene>
<keyword evidence="2" id="KW-1185">Reference proteome</keyword>
<dbReference type="EMBL" id="BAABUK010000003">
    <property type="protein sequence ID" value="GAA5808458.1"/>
    <property type="molecule type" value="Genomic_DNA"/>
</dbReference>
<name>A0ABP9YNL8_9FUNG</name>
<comment type="caution">
    <text evidence="1">The sequence shown here is derived from an EMBL/GenBank/DDBJ whole genome shotgun (WGS) entry which is preliminary data.</text>
</comment>
<protein>
    <submittedName>
        <fullName evidence="1">Uncharacterized protein</fullName>
    </submittedName>
</protein>
<evidence type="ECO:0000313" key="1">
    <source>
        <dbReference type="EMBL" id="GAA5808458.1"/>
    </source>
</evidence>
<sequence>MQVFCKHYRLFKVLRHGLSEQIQEQELSTRLVDAFLSSLFDDPDNNILLSFTGIITVDGKHRDSTKKSPDITTTSLDGLAFGPGIGFGEVKQYFEANNDYGISGSVVFYINTLLRDGLCISYELAEVVLKFTDSTFFIPEDSTFDILKHTFCAS</sequence>
<evidence type="ECO:0000313" key="2">
    <source>
        <dbReference type="Proteomes" id="UP001473302"/>
    </source>
</evidence>
<proteinExistence type="predicted"/>